<protein>
    <submittedName>
        <fullName evidence="2">Uncharacterized protein</fullName>
    </submittedName>
</protein>
<accession>A0A9J6DJ92</accession>
<gene>
    <name evidence="2" type="ORF">HPB51_022303</name>
</gene>
<evidence type="ECO:0000256" key="1">
    <source>
        <dbReference type="SAM" id="MobiDB-lite"/>
    </source>
</evidence>
<dbReference type="VEuPathDB" id="VectorBase:LOC119176806"/>
<keyword evidence="3" id="KW-1185">Reference proteome</keyword>
<proteinExistence type="predicted"/>
<feature type="region of interest" description="Disordered" evidence="1">
    <location>
        <begin position="404"/>
        <end position="447"/>
    </location>
</feature>
<evidence type="ECO:0000313" key="2">
    <source>
        <dbReference type="EMBL" id="KAH8022170.1"/>
    </source>
</evidence>
<dbReference type="PANTHER" id="PTHR20849:SF2">
    <property type="entry name" value="EUKARYOTIC TRANSLATION INITIATION FACTOR 4E-BINDING PROTEIN MEXTLI"/>
    <property type="match status" value="1"/>
</dbReference>
<feature type="region of interest" description="Disordered" evidence="1">
    <location>
        <begin position="167"/>
        <end position="205"/>
    </location>
</feature>
<dbReference type="GO" id="GO:0034518">
    <property type="term" value="C:RNA cap binding complex"/>
    <property type="evidence" value="ECO:0007669"/>
    <property type="project" value="TreeGrafter"/>
</dbReference>
<dbReference type="GO" id="GO:0005737">
    <property type="term" value="C:cytoplasm"/>
    <property type="evidence" value="ECO:0007669"/>
    <property type="project" value="TreeGrafter"/>
</dbReference>
<dbReference type="EMBL" id="JABSTU010000009">
    <property type="protein sequence ID" value="KAH8022170.1"/>
    <property type="molecule type" value="Genomic_DNA"/>
</dbReference>
<evidence type="ECO:0000313" key="3">
    <source>
        <dbReference type="Proteomes" id="UP000821866"/>
    </source>
</evidence>
<dbReference type="AlphaFoldDB" id="A0A9J6DJ92"/>
<dbReference type="InterPro" id="IPR040160">
    <property type="entry name" value="Mxt"/>
</dbReference>
<organism evidence="2 3">
    <name type="scientific">Rhipicephalus microplus</name>
    <name type="common">Cattle tick</name>
    <name type="synonym">Boophilus microplus</name>
    <dbReference type="NCBI Taxonomy" id="6941"/>
    <lineage>
        <taxon>Eukaryota</taxon>
        <taxon>Metazoa</taxon>
        <taxon>Ecdysozoa</taxon>
        <taxon>Arthropoda</taxon>
        <taxon>Chelicerata</taxon>
        <taxon>Arachnida</taxon>
        <taxon>Acari</taxon>
        <taxon>Parasitiformes</taxon>
        <taxon>Ixodida</taxon>
        <taxon>Ixodoidea</taxon>
        <taxon>Ixodidae</taxon>
        <taxon>Rhipicephalinae</taxon>
        <taxon>Rhipicephalus</taxon>
        <taxon>Boophilus</taxon>
    </lineage>
</organism>
<dbReference type="Gene3D" id="1.25.40.180">
    <property type="match status" value="1"/>
</dbReference>
<feature type="region of interest" description="Disordered" evidence="1">
    <location>
        <begin position="1"/>
        <end position="38"/>
    </location>
</feature>
<feature type="region of interest" description="Disordered" evidence="1">
    <location>
        <begin position="498"/>
        <end position="541"/>
    </location>
</feature>
<feature type="region of interest" description="Disordered" evidence="1">
    <location>
        <begin position="547"/>
        <end position="566"/>
    </location>
</feature>
<dbReference type="GO" id="GO:1901190">
    <property type="term" value="P:regulation of formation of translation initiation ternary complex"/>
    <property type="evidence" value="ECO:0007669"/>
    <property type="project" value="TreeGrafter"/>
</dbReference>
<dbReference type="GO" id="GO:0045727">
    <property type="term" value="P:positive regulation of translation"/>
    <property type="evidence" value="ECO:0007669"/>
    <property type="project" value="InterPro"/>
</dbReference>
<sequence>MAAVATKGVRKLDRPRPLRSAPSEVGDPSGGGTPSLFPPAAAVPASRNVIEPVETLCTFLDNGNRDAQTLSQIAGVCRLLKDRGADMDRDYEKILDRCFAIFRNASRDNQLSFLDRLRLVEVIEMRAMRWKGDEALAEQYGTRYAQFENAECEKFDDASSTEEQRLLKQVQPSEQRPQTDKPGTTTDRGGQPKVTAADGNTGEWEKSVSVGMELLRISGTNETIVNVATSVLQTFFTNTSVDAFCSSNQTLSCVPSDALAGKAVAQPINNISRPGDAADALGAQNTSEAPGISNASENKGFVCLGSQTRCTSTGIQVSVPDCKSWGSNDRPDQAKCFDRLGNLPQISGPLEEESVFSTVSKTMGTASKLDPPEPIKGLENSAQLARGDDGRQFSAGFNALGSTGNYTQSGQFGSRKGLTPLSSDADIQKLDPSGDCKRLASGDMTNRSRQLSNVRYSKQHFNTTDKQMTKALDNIDVPSQPKQSKGLGRPAQFLSKAHDNNRQPLSNDFTATTCGTSGQNQRKQTGVKTPSVNELPTEKQQPKVLESLAESGNSDDKSQVPKHTLSPNCRVYSRDFLVQCSHSPLATKTPPDFPLLDPEVASVMLRKSCK</sequence>
<dbReference type="GO" id="GO:0003743">
    <property type="term" value="F:translation initiation factor activity"/>
    <property type="evidence" value="ECO:0007669"/>
    <property type="project" value="TreeGrafter"/>
</dbReference>
<dbReference type="Proteomes" id="UP000821866">
    <property type="component" value="Chromosome 7"/>
</dbReference>
<comment type="caution">
    <text evidence="2">The sequence shown here is derived from an EMBL/GenBank/DDBJ whole genome shotgun (WGS) entry which is preliminary data.</text>
</comment>
<feature type="compositionally biased region" description="Basic and acidic residues" evidence="1">
    <location>
        <begin position="426"/>
        <end position="440"/>
    </location>
</feature>
<reference evidence="2" key="1">
    <citation type="journal article" date="2020" name="Cell">
        <title>Large-Scale Comparative Analyses of Tick Genomes Elucidate Their Genetic Diversity and Vector Capacities.</title>
        <authorList>
            <consortium name="Tick Genome and Microbiome Consortium (TIGMIC)"/>
            <person name="Jia N."/>
            <person name="Wang J."/>
            <person name="Shi W."/>
            <person name="Du L."/>
            <person name="Sun Y."/>
            <person name="Zhan W."/>
            <person name="Jiang J.F."/>
            <person name="Wang Q."/>
            <person name="Zhang B."/>
            <person name="Ji P."/>
            <person name="Bell-Sakyi L."/>
            <person name="Cui X.M."/>
            <person name="Yuan T.T."/>
            <person name="Jiang B.G."/>
            <person name="Yang W.F."/>
            <person name="Lam T.T."/>
            <person name="Chang Q.C."/>
            <person name="Ding S.J."/>
            <person name="Wang X.J."/>
            <person name="Zhu J.G."/>
            <person name="Ruan X.D."/>
            <person name="Zhao L."/>
            <person name="Wei J.T."/>
            <person name="Ye R.Z."/>
            <person name="Que T.C."/>
            <person name="Du C.H."/>
            <person name="Zhou Y.H."/>
            <person name="Cheng J.X."/>
            <person name="Dai P.F."/>
            <person name="Guo W.B."/>
            <person name="Han X.H."/>
            <person name="Huang E.J."/>
            <person name="Li L.F."/>
            <person name="Wei W."/>
            <person name="Gao Y.C."/>
            <person name="Liu J.Z."/>
            <person name="Shao H.Z."/>
            <person name="Wang X."/>
            <person name="Wang C.C."/>
            <person name="Yang T.C."/>
            <person name="Huo Q.B."/>
            <person name="Li W."/>
            <person name="Chen H.Y."/>
            <person name="Chen S.E."/>
            <person name="Zhou L.G."/>
            <person name="Ni X.B."/>
            <person name="Tian J.H."/>
            <person name="Sheng Y."/>
            <person name="Liu T."/>
            <person name="Pan Y.S."/>
            <person name="Xia L.Y."/>
            <person name="Li J."/>
            <person name="Zhao F."/>
            <person name="Cao W.C."/>
        </authorList>
    </citation>
    <scope>NUCLEOTIDE SEQUENCE</scope>
    <source>
        <strain evidence="2">Rmic-2018</strain>
    </source>
</reference>
<feature type="compositionally biased region" description="Polar residues" evidence="1">
    <location>
        <begin position="502"/>
        <end position="534"/>
    </location>
</feature>
<feature type="compositionally biased region" description="Polar residues" evidence="1">
    <location>
        <begin position="170"/>
        <end position="188"/>
    </location>
</feature>
<dbReference type="PANTHER" id="PTHR20849">
    <property type="entry name" value="EUKARYOTIC TRANSLATION INITIATION FACTOR 4E-BINDING PROTEIN MEXTLI"/>
    <property type="match status" value="1"/>
</dbReference>
<dbReference type="GO" id="GO:0008190">
    <property type="term" value="F:eukaryotic initiation factor 4E binding"/>
    <property type="evidence" value="ECO:0007669"/>
    <property type="project" value="InterPro"/>
</dbReference>
<reference evidence="2" key="2">
    <citation type="submission" date="2021-09" db="EMBL/GenBank/DDBJ databases">
        <authorList>
            <person name="Jia N."/>
            <person name="Wang J."/>
            <person name="Shi W."/>
            <person name="Du L."/>
            <person name="Sun Y."/>
            <person name="Zhan W."/>
            <person name="Jiang J."/>
            <person name="Wang Q."/>
            <person name="Zhang B."/>
            <person name="Ji P."/>
            <person name="Sakyi L.B."/>
            <person name="Cui X."/>
            <person name="Yuan T."/>
            <person name="Jiang B."/>
            <person name="Yang W."/>
            <person name="Lam T.T.-Y."/>
            <person name="Chang Q."/>
            <person name="Ding S."/>
            <person name="Wang X."/>
            <person name="Zhu J."/>
            <person name="Ruan X."/>
            <person name="Zhao L."/>
            <person name="Wei J."/>
            <person name="Que T."/>
            <person name="Du C."/>
            <person name="Cheng J."/>
            <person name="Dai P."/>
            <person name="Han X."/>
            <person name="Huang E."/>
            <person name="Gao Y."/>
            <person name="Liu J."/>
            <person name="Shao H."/>
            <person name="Ye R."/>
            <person name="Li L."/>
            <person name="Wei W."/>
            <person name="Wang X."/>
            <person name="Wang C."/>
            <person name="Huo Q."/>
            <person name="Li W."/>
            <person name="Guo W."/>
            <person name="Chen H."/>
            <person name="Chen S."/>
            <person name="Zhou L."/>
            <person name="Zhou L."/>
            <person name="Ni X."/>
            <person name="Tian J."/>
            <person name="Zhou Y."/>
            <person name="Sheng Y."/>
            <person name="Liu T."/>
            <person name="Pan Y."/>
            <person name="Xia L."/>
            <person name="Li J."/>
            <person name="Zhao F."/>
            <person name="Cao W."/>
        </authorList>
    </citation>
    <scope>NUCLEOTIDE SEQUENCE</scope>
    <source>
        <strain evidence="2">Rmic-2018</strain>
        <tissue evidence="2">Larvae</tissue>
    </source>
</reference>
<name>A0A9J6DJ92_RHIMP</name>